<reference evidence="4" key="1">
    <citation type="submission" date="2016-10" db="EMBL/GenBank/DDBJ databases">
        <authorList>
            <person name="Varghese N."/>
            <person name="Submissions S."/>
        </authorList>
    </citation>
    <scope>NUCLEOTIDE SEQUENCE [LARGE SCALE GENOMIC DNA]</scope>
    <source>
        <strain evidence="4">IBRC-M 10655</strain>
    </source>
</reference>
<dbReference type="RefSeq" id="WP_166657940.1">
    <property type="nucleotide sequence ID" value="NZ_FNDV01000014.1"/>
</dbReference>
<evidence type="ECO:0000313" key="3">
    <source>
        <dbReference type="EMBL" id="SDP44704.1"/>
    </source>
</evidence>
<dbReference type="PROSITE" id="PS51257">
    <property type="entry name" value="PROKAR_LIPOPROTEIN"/>
    <property type="match status" value="1"/>
</dbReference>
<keyword evidence="4" id="KW-1185">Reference proteome</keyword>
<feature type="region of interest" description="Disordered" evidence="1">
    <location>
        <begin position="124"/>
        <end position="174"/>
    </location>
</feature>
<dbReference type="Gene3D" id="2.60.40.1890">
    <property type="entry name" value="PCu(A)C copper chaperone"/>
    <property type="match status" value="1"/>
</dbReference>
<protein>
    <recommendedName>
        <fullName evidence="5">Copper(I)-binding protein</fullName>
    </recommendedName>
</protein>
<evidence type="ECO:0008006" key="5">
    <source>
        <dbReference type="Google" id="ProtNLM"/>
    </source>
</evidence>
<dbReference type="STRING" id="504798.SAMN05421871_11470"/>
<keyword evidence="2" id="KW-0732">Signal</keyword>
<dbReference type="InterPro" id="IPR036182">
    <property type="entry name" value="PCuAC_sf"/>
</dbReference>
<feature type="compositionally biased region" description="Basic and acidic residues" evidence="1">
    <location>
        <begin position="124"/>
        <end position="135"/>
    </location>
</feature>
<dbReference type="SUPFAM" id="SSF110087">
    <property type="entry name" value="DR1885-like metal-binding protein"/>
    <property type="match status" value="1"/>
</dbReference>
<feature type="signal peptide" evidence="2">
    <location>
        <begin position="1"/>
        <end position="29"/>
    </location>
</feature>
<gene>
    <name evidence="3" type="ORF">SAMN05192558_10976</name>
</gene>
<name>A0A1H0SSN7_9PSEU</name>
<accession>A0A1H0SSN7</accession>
<organism evidence="3 4">
    <name type="scientific">Actinokineospora alba</name>
    <dbReference type="NCBI Taxonomy" id="504798"/>
    <lineage>
        <taxon>Bacteria</taxon>
        <taxon>Bacillati</taxon>
        <taxon>Actinomycetota</taxon>
        <taxon>Actinomycetes</taxon>
        <taxon>Pseudonocardiales</taxon>
        <taxon>Pseudonocardiaceae</taxon>
        <taxon>Actinokineospora</taxon>
    </lineage>
</organism>
<dbReference type="AlphaFoldDB" id="A0A1H0SSN7"/>
<dbReference type="Proteomes" id="UP000199651">
    <property type="component" value="Unassembled WGS sequence"/>
</dbReference>
<dbReference type="Pfam" id="PF04314">
    <property type="entry name" value="PCuAC"/>
    <property type="match status" value="1"/>
</dbReference>
<proteinExistence type="predicted"/>
<feature type="chain" id="PRO_5038987821" description="Copper(I)-binding protein" evidence="2">
    <location>
        <begin position="30"/>
        <end position="235"/>
    </location>
</feature>
<sequence>MSRAQQNSTGRLRLATAASGLALTAVLGAAGCSAGQITQTDSQLPAVSGATGQAGPIAVRDAKLAFPHEGFYAAGADAPLILSIINTAAADDELLEVSSPFAAEVKLEGDKAVPGTAALAVGKPGEEAKAAEHGETSSSAHPTTDSAHPTTSGSAHPTTSDAAHPATTSAAPTSAAATSAAKAVGKLQIVLAGLKEKLHPGRLIPVTFVFAKAGTITVELPIGQPSSPRGESGDH</sequence>
<feature type="compositionally biased region" description="Polar residues" evidence="1">
    <location>
        <begin position="136"/>
        <end position="154"/>
    </location>
</feature>
<evidence type="ECO:0000313" key="4">
    <source>
        <dbReference type="Proteomes" id="UP000199651"/>
    </source>
</evidence>
<evidence type="ECO:0000256" key="1">
    <source>
        <dbReference type="SAM" id="MobiDB-lite"/>
    </source>
</evidence>
<dbReference type="EMBL" id="FNJB01000009">
    <property type="protein sequence ID" value="SDP44704.1"/>
    <property type="molecule type" value="Genomic_DNA"/>
</dbReference>
<dbReference type="InterPro" id="IPR007410">
    <property type="entry name" value="LpqE-like"/>
</dbReference>
<feature type="compositionally biased region" description="Low complexity" evidence="1">
    <location>
        <begin position="155"/>
        <end position="174"/>
    </location>
</feature>
<evidence type="ECO:0000256" key="2">
    <source>
        <dbReference type="SAM" id="SignalP"/>
    </source>
</evidence>